<keyword evidence="4" id="KW-0804">Transcription</keyword>
<organism evidence="6 7">
    <name type="scientific">Caballeronia sordidicola</name>
    <name type="common">Burkholderia sordidicola</name>
    <dbReference type="NCBI Taxonomy" id="196367"/>
    <lineage>
        <taxon>Bacteria</taxon>
        <taxon>Pseudomonadati</taxon>
        <taxon>Pseudomonadota</taxon>
        <taxon>Betaproteobacteria</taxon>
        <taxon>Burkholderiales</taxon>
        <taxon>Burkholderiaceae</taxon>
        <taxon>Caballeronia</taxon>
    </lineage>
</organism>
<sequence>MTATQREALLAGEMDVGLMRPIGNDAGDLSTRTLISEPMMLALPEEHSLASANRIQIKALAAEPLILFSRRDSLYFYKIVSQMLNSAEIAPDVVQEATQLYTVVALVSSGIGVAIVPASARHMRYPGVVFRHFDLKKPPRAVLELAWRTNDSNPALQNFVGIAIAEADRYLQTKLP</sequence>
<evidence type="ECO:0000259" key="5">
    <source>
        <dbReference type="Pfam" id="PF03466"/>
    </source>
</evidence>
<name>A0A242MWS9_CABSO</name>
<dbReference type="PANTHER" id="PTHR30346">
    <property type="entry name" value="TRANSCRIPTIONAL DUAL REGULATOR HCAR-RELATED"/>
    <property type="match status" value="1"/>
</dbReference>
<dbReference type="GO" id="GO:0032993">
    <property type="term" value="C:protein-DNA complex"/>
    <property type="evidence" value="ECO:0007669"/>
    <property type="project" value="TreeGrafter"/>
</dbReference>
<evidence type="ECO:0000313" key="6">
    <source>
        <dbReference type="EMBL" id="OTP75887.1"/>
    </source>
</evidence>
<dbReference type="Gene3D" id="3.40.190.10">
    <property type="entry name" value="Periplasmic binding protein-like II"/>
    <property type="match status" value="2"/>
</dbReference>
<dbReference type="GO" id="GO:0003677">
    <property type="term" value="F:DNA binding"/>
    <property type="evidence" value="ECO:0007669"/>
    <property type="project" value="UniProtKB-KW"/>
</dbReference>
<dbReference type="AlphaFoldDB" id="A0A242MWS9"/>
<dbReference type="Proteomes" id="UP000194546">
    <property type="component" value="Unassembled WGS sequence"/>
</dbReference>
<evidence type="ECO:0000256" key="2">
    <source>
        <dbReference type="ARBA" id="ARBA00023015"/>
    </source>
</evidence>
<dbReference type="PANTHER" id="PTHR30346:SF0">
    <property type="entry name" value="HCA OPERON TRANSCRIPTIONAL ACTIVATOR HCAR"/>
    <property type="match status" value="1"/>
</dbReference>
<feature type="domain" description="LysR substrate-binding" evidence="5">
    <location>
        <begin position="3"/>
        <end position="164"/>
    </location>
</feature>
<dbReference type="GO" id="GO:0003700">
    <property type="term" value="F:DNA-binding transcription factor activity"/>
    <property type="evidence" value="ECO:0007669"/>
    <property type="project" value="TreeGrafter"/>
</dbReference>
<keyword evidence="2" id="KW-0805">Transcription regulation</keyword>
<evidence type="ECO:0000313" key="7">
    <source>
        <dbReference type="Proteomes" id="UP000194546"/>
    </source>
</evidence>
<gene>
    <name evidence="6" type="ORF">PAMC26510_12935</name>
</gene>
<comment type="caution">
    <text evidence="6">The sequence shown here is derived from an EMBL/GenBank/DDBJ whole genome shotgun (WGS) entry which is preliminary data.</text>
</comment>
<dbReference type="EMBL" id="NBTY01000067">
    <property type="protein sequence ID" value="OTP75887.1"/>
    <property type="molecule type" value="Genomic_DNA"/>
</dbReference>
<evidence type="ECO:0000256" key="4">
    <source>
        <dbReference type="ARBA" id="ARBA00023163"/>
    </source>
</evidence>
<protein>
    <submittedName>
        <fullName evidence="6">Transcriptional regulator, LysR family</fullName>
    </submittedName>
</protein>
<evidence type="ECO:0000256" key="3">
    <source>
        <dbReference type="ARBA" id="ARBA00023125"/>
    </source>
</evidence>
<proteinExistence type="inferred from homology"/>
<dbReference type="SUPFAM" id="SSF53850">
    <property type="entry name" value="Periplasmic binding protein-like II"/>
    <property type="match status" value="1"/>
</dbReference>
<reference evidence="6 7" key="1">
    <citation type="submission" date="2017-03" db="EMBL/GenBank/DDBJ databases">
        <title>Genome analysis of strain PAMC 26510.</title>
        <authorList>
            <person name="Oh H.-M."/>
            <person name="Yang J.-A."/>
        </authorList>
    </citation>
    <scope>NUCLEOTIDE SEQUENCE [LARGE SCALE GENOMIC DNA]</scope>
    <source>
        <strain evidence="6 7">PAMC 26510</strain>
    </source>
</reference>
<keyword evidence="3" id="KW-0238">DNA-binding</keyword>
<dbReference type="InterPro" id="IPR005119">
    <property type="entry name" value="LysR_subst-bd"/>
</dbReference>
<comment type="similarity">
    <text evidence="1">Belongs to the LysR transcriptional regulatory family.</text>
</comment>
<evidence type="ECO:0000256" key="1">
    <source>
        <dbReference type="ARBA" id="ARBA00009437"/>
    </source>
</evidence>
<dbReference type="Pfam" id="PF03466">
    <property type="entry name" value="LysR_substrate"/>
    <property type="match status" value="1"/>
</dbReference>
<accession>A0A242MWS9</accession>